<dbReference type="EMBL" id="CAJJDP010000136">
    <property type="protein sequence ID" value="CAD8205223.1"/>
    <property type="molecule type" value="Genomic_DNA"/>
</dbReference>
<accession>A0A8S1XVP6</accession>
<evidence type="ECO:0000313" key="1">
    <source>
        <dbReference type="EMBL" id="CAD8205223.1"/>
    </source>
</evidence>
<organism evidence="1 2">
    <name type="scientific">Paramecium octaurelia</name>
    <dbReference type="NCBI Taxonomy" id="43137"/>
    <lineage>
        <taxon>Eukaryota</taxon>
        <taxon>Sar</taxon>
        <taxon>Alveolata</taxon>
        <taxon>Ciliophora</taxon>
        <taxon>Intramacronucleata</taxon>
        <taxon>Oligohymenophorea</taxon>
        <taxon>Peniculida</taxon>
        <taxon>Parameciidae</taxon>
        <taxon>Paramecium</taxon>
    </lineage>
</organism>
<reference evidence="1" key="1">
    <citation type="submission" date="2021-01" db="EMBL/GenBank/DDBJ databases">
        <authorList>
            <consortium name="Genoscope - CEA"/>
            <person name="William W."/>
        </authorList>
    </citation>
    <scope>NUCLEOTIDE SEQUENCE</scope>
</reference>
<sequence length="168" mass="20397">MKIYCGNKDWTNRLIDFGIIQLTFLVQQTTHYHSSINKSGNKYLIYSLPQNSLQGKYFIYKFFIDNKHRWWHLYSQKLQVFTYNKIFLLNHFDKLISHYRMINKSGPLTVQYLMYKIQMQLIRNKIQQQNYQNSIIGDHLLSIKFENCIIKSHFQKCDVMIFYFAVDL</sequence>
<keyword evidence="2" id="KW-1185">Reference proteome</keyword>
<dbReference type="AlphaFoldDB" id="A0A8S1XVP6"/>
<protein>
    <submittedName>
        <fullName evidence="1">Uncharacterized protein</fullName>
    </submittedName>
</protein>
<name>A0A8S1XVP6_PAROT</name>
<comment type="caution">
    <text evidence="1">The sequence shown here is derived from an EMBL/GenBank/DDBJ whole genome shotgun (WGS) entry which is preliminary data.</text>
</comment>
<proteinExistence type="predicted"/>
<gene>
    <name evidence="1" type="ORF">POCTA_138.1.T1350019</name>
</gene>
<evidence type="ECO:0000313" key="2">
    <source>
        <dbReference type="Proteomes" id="UP000683925"/>
    </source>
</evidence>
<dbReference type="Proteomes" id="UP000683925">
    <property type="component" value="Unassembled WGS sequence"/>
</dbReference>